<dbReference type="RefSeq" id="WP_073071637.1">
    <property type="nucleotide sequence ID" value="NZ_FQXN01000001.1"/>
</dbReference>
<sequence length="243" mass="28100">MTVTTNEIKKFLKKLSFDETFINEFIEQINYFESEAEIRDNIVRGYLDEECIEAIIDEITNELSALNKNELTVLDVAAGSGFFTEKVKKKLEKNKIKIHLFALDITPGMLKNLQQNGISIVWGVAEKIKDSIKIFNEYYKTKIPEEFDAIFTTLAFHHFLEPEEVLTSMKKVLKKRGKIIIVDVLKHSYKELAETLKDTHLGFSCEEIKNMGIKLFEDVKVEPMKAYCKVDGKIINLYKAIFK</sequence>
<protein>
    <submittedName>
        <fullName evidence="2">Methyltransferase domain-containing protein</fullName>
    </submittedName>
</protein>
<proteinExistence type="predicted"/>
<evidence type="ECO:0000313" key="2">
    <source>
        <dbReference type="EMBL" id="SHH23340.1"/>
    </source>
</evidence>
<dbReference type="STRING" id="1123380.SAMN02745199_0431"/>
<keyword evidence="2" id="KW-0489">Methyltransferase</keyword>
<feature type="domain" description="Methyltransferase" evidence="1">
    <location>
        <begin position="68"/>
        <end position="198"/>
    </location>
</feature>
<organism evidence="2 3">
    <name type="scientific">Thermosipho atlanticus DSM 15807</name>
    <dbReference type="NCBI Taxonomy" id="1123380"/>
    <lineage>
        <taxon>Bacteria</taxon>
        <taxon>Thermotogati</taxon>
        <taxon>Thermotogota</taxon>
        <taxon>Thermotogae</taxon>
        <taxon>Thermotogales</taxon>
        <taxon>Fervidobacteriaceae</taxon>
        <taxon>Thermosipho</taxon>
    </lineage>
</organism>
<dbReference type="SUPFAM" id="SSF53335">
    <property type="entry name" value="S-adenosyl-L-methionine-dependent methyltransferases"/>
    <property type="match status" value="1"/>
</dbReference>
<evidence type="ECO:0000313" key="3">
    <source>
        <dbReference type="Proteomes" id="UP000242592"/>
    </source>
</evidence>
<dbReference type="GO" id="GO:0032259">
    <property type="term" value="P:methylation"/>
    <property type="evidence" value="ECO:0007669"/>
    <property type="project" value="UniProtKB-KW"/>
</dbReference>
<reference evidence="3" key="1">
    <citation type="submission" date="2016-11" db="EMBL/GenBank/DDBJ databases">
        <authorList>
            <person name="Varghese N."/>
            <person name="Submissions S."/>
        </authorList>
    </citation>
    <scope>NUCLEOTIDE SEQUENCE [LARGE SCALE GENOMIC DNA]</scope>
    <source>
        <strain evidence="3">DSM 15807</strain>
    </source>
</reference>
<dbReference type="Pfam" id="PF13847">
    <property type="entry name" value="Methyltransf_31"/>
    <property type="match status" value="1"/>
</dbReference>
<name>A0A1M5RB53_9BACT</name>
<dbReference type="GO" id="GO:0008168">
    <property type="term" value="F:methyltransferase activity"/>
    <property type="evidence" value="ECO:0007669"/>
    <property type="project" value="UniProtKB-KW"/>
</dbReference>
<dbReference type="Proteomes" id="UP000242592">
    <property type="component" value="Unassembled WGS sequence"/>
</dbReference>
<gene>
    <name evidence="2" type="ORF">SAMN02745199_0431</name>
</gene>
<dbReference type="PANTHER" id="PTHR43861">
    <property type="entry name" value="TRANS-ACONITATE 2-METHYLTRANSFERASE-RELATED"/>
    <property type="match status" value="1"/>
</dbReference>
<dbReference type="Gene3D" id="3.40.50.150">
    <property type="entry name" value="Vaccinia Virus protein VP39"/>
    <property type="match status" value="1"/>
</dbReference>
<keyword evidence="3" id="KW-1185">Reference proteome</keyword>
<dbReference type="InterPro" id="IPR025714">
    <property type="entry name" value="Methyltranfer_dom"/>
</dbReference>
<dbReference type="AlphaFoldDB" id="A0A1M5RB53"/>
<dbReference type="CDD" id="cd02440">
    <property type="entry name" value="AdoMet_MTases"/>
    <property type="match status" value="1"/>
</dbReference>
<keyword evidence="2" id="KW-0808">Transferase</keyword>
<accession>A0A1M5RB53</accession>
<evidence type="ECO:0000259" key="1">
    <source>
        <dbReference type="Pfam" id="PF13847"/>
    </source>
</evidence>
<dbReference type="EMBL" id="FQXN01000001">
    <property type="protein sequence ID" value="SHH23340.1"/>
    <property type="molecule type" value="Genomic_DNA"/>
</dbReference>
<dbReference type="OrthoDB" id="9808140at2"/>
<dbReference type="PANTHER" id="PTHR43861:SF1">
    <property type="entry name" value="TRANS-ACONITATE 2-METHYLTRANSFERASE"/>
    <property type="match status" value="1"/>
</dbReference>
<dbReference type="InterPro" id="IPR029063">
    <property type="entry name" value="SAM-dependent_MTases_sf"/>
</dbReference>